<dbReference type="PANTHER" id="PTHR35526:SF3">
    <property type="entry name" value="ANTI-SIGMA-F FACTOR RSBW"/>
    <property type="match status" value="1"/>
</dbReference>
<dbReference type="PANTHER" id="PTHR35526">
    <property type="entry name" value="ANTI-SIGMA-F FACTOR RSBW-RELATED"/>
    <property type="match status" value="1"/>
</dbReference>
<protein>
    <submittedName>
        <fullName evidence="3">ATP-binding protein</fullName>
    </submittedName>
</protein>
<dbReference type="InterPro" id="IPR036890">
    <property type="entry name" value="HATPase_C_sf"/>
</dbReference>
<evidence type="ECO:0000313" key="4">
    <source>
        <dbReference type="Proteomes" id="UP000308705"/>
    </source>
</evidence>
<dbReference type="Pfam" id="PF13581">
    <property type="entry name" value="HATPase_c_2"/>
    <property type="match status" value="1"/>
</dbReference>
<dbReference type="OrthoDB" id="4350801at2"/>
<evidence type="ECO:0000313" key="3">
    <source>
        <dbReference type="EMBL" id="TKK85958.1"/>
    </source>
</evidence>
<dbReference type="CDD" id="cd16936">
    <property type="entry name" value="HATPase_RsbW-like"/>
    <property type="match status" value="1"/>
</dbReference>
<dbReference type="GO" id="GO:0004674">
    <property type="term" value="F:protein serine/threonine kinase activity"/>
    <property type="evidence" value="ECO:0007669"/>
    <property type="project" value="UniProtKB-KW"/>
</dbReference>
<name>A0A4U3MA19_9ACTN</name>
<keyword evidence="1" id="KW-0723">Serine/threonine-protein kinase</keyword>
<keyword evidence="1" id="KW-0808">Transferase</keyword>
<gene>
    <name evidence="3" type="ORF">FDA94_23975</name>
</gene>
<dbReference type="GO" id="GO:0005524">
    <property type="term" value="F:ATP binding"/>
    <property type="evidence" value="ECO:0007669"/>
    <property type="project" value="UniProtKB-KW"/>
</dbReference>
<dbReference type="EMBL" id="SZQA01000024">
    <property type="protein sequence ID" value="TKK85958.1"/>
    <property type="molecule type" value="Genomic_DNA"/>
</dbReference>
<evidence type="ECO:0000259" key="2">
    <source>
        <dbReference type="Pfam" id="PF13581"/>
    </source>
</evidence>
<dbReference type="Gene3D" id="3.30.565.10">
    <property type="entry name" value="Histidine kinase-like ATPase, C-terminal domain"/>
    <property type="match status" value="1"/>
</dbReference>
<dbReference type="AlphaFoldDB" id="A0A4U3MA19"/>
<keyword evidence="1" id="KW-0418">Kinase</keyword>
<dbReference type="InterPro" id="IPR050267">
    <property type="entry name" value="Anti-sigma-factor_SerPK"/>
</dbReference>
<sequence>MPVADDLLLSLDLDHMGVPEVRRRVHDCAGAVGLSGNGLDDFVLAVHEAVTNAVRYAQSPRVLRLWRKGDRVLCEVSDGGPGIARGPSRTPTGGRGLWLMHRLTTIVVSTAPEGTTVRLTAGLSQG</sequence>
<keyword evidence="3" id="KW-0067">ATP-binding</keyword>
<organism evidence="3 4">
    <name type="scientific">Herbidospora galbida</name>
    <dbReference type="NCBI Taxonomy" id="2575442"/>
    <lineage>
        <taxon>Bacteria</taxon>
        <taxon>Bacillati</taxon>
        <taxon>Actinomycetota</taxon>
        <taxon>Actinomycetes</taxon>
        <taxon>Streptosporangiales</taxon>
        <taxon>Streptosporangiaceae</taxon>
        <taxon>Herbidospora</taxon>
    </lineage>
</organism>
<dbReference type="InterPro" id="IPR003594">
    <property type="entry name" value="HATPase_dom"/>
</dbReference>
<feature type="domain" description="Histidine kinase/HSP90-like ATPase" evidence="2">
    <location>
        <begin position="18"/>
        <end position="120"/>
    </location>
</feature>
<comment type="caution">
    <text evidence="3">The sequence shown here is derived from an EMBL/GenBank/DDBJ whole genome shotgun (WGS) entry which is preliminary data.</text>
</comment>
<dbReference type="SUPFAM" id="SSF55874">
    <property type="entry name" value="ATPase domain of HSP90 chaperone/DNA topoisomerase II/histidine kinase"/>
    <property type="match status" value="1"/>
</dbReference>
<evidence type="ECO:0000256" key="1">
    <source>
        <dbReference type="ARBA" id="ARBA00022527"/>
    </source>
</evidence>
<accession>A0A4U3MA19</accession>
<dbReference type="Proteomes" id="UP000308705">
    <property type="component" value="Unassembled WGS sequence"/>
</dbReference>
<proteinExistence type="predicted"/>
<keyword evidence="3" id="KW-0547">Nucleotide-binding</keyword>
<reference evidence="3 4" key="1">
    <citation type="submission" date="2019-04" db="EMBL/GenBank/DDBJ databases">
        <title>Herbidospora sp. NEAU-GS14.nov., a novel actinomycete isolated from soil.</title>
        <authorList>
            <person name="Han L."/>
        </authorList>
    </citation>
    <scope>NUCLEOTIDE SEQUENCE [LARGE SCALE GENOMIC DNA]</scope>
    <source>
        <strain evidence="3 4">NEAU-GS14</strain>
    </source>
</reference>
<keyword evidence="4" id="KW-1185">Reference proteome</keyword>